<reference evidence="2" key="1">
    <citation type="submission" date="2009-11" db="EMBL/GenBank/DDBJ databases">
        <authorList>
            <consortium name="The Broad Institute Genome Sequencing Platform"/>
            <person name="Ward D."/>
            <person name="Feldgarden M."/>
            <person name="Earl A."/>
            <person name="Young S.K."/>
            <person name="Zeng Q."/>
            <person name="Koehrsen M."/>
            <person name="Alvarado L."/>
            <person name="Berlin A."/>
            <person name="Bochicchio J."/>
            <person name="Borenstein D."/>
            <person name="Chapman S.B."/>
            <person name="Chen Z."/>
            <person name="Engels R."/>
            <person name="Freedman E."/>
            <person name="Gellesch M."/>
            <person name="Goldberg J."/>
            <person name="Griggs A."/>
            <person name="Gujja S."/>
            <person name="Heilman E."/>
            <person name="Heiman D."/>
            <person name="Hepburn T."/>
            <person name="Howarth C."/>
            <person name="Jen D."/>
            <person name="Larson L."/>
            <person name="Lewis B."/>
            <person name="Mehta T."/>
            <person name="Park D."/>
            <person name="Pearson M."/>
            <person name="Roberts A."/>
            <person name="Saif S."/>
            <person name="Shea T."/>
            <person name="Shenoy N."/>
            <person name="Sisk P."/>
            <person name="Stolte C."/>
            <person name="Sykes S."/>
            <person name="Thomson T."/>
            <person name="Walk T."/>
            <person name="White J."/>
            <person name="Yandava C."/>
            <person name="Izard J."/>
            <person name="Baranova O.V."/>
            <person name="Blanton J.M."/>
            <person name="Tanner A.C."/>
            <person name="Dewhirst F.E."/>
            <person name="Haas B."/>
            <person name="Nusbaum C."/>
            <person name="Birren B."/>
        </authorList>
    </citation>
    <scope>NUCLEOTIDE SEQUENCE [LARGE SCALE GENOMIC DNA]</scope>
    <source>
        <strain evidence="2">1-1 BBBD Race 1</strain>
    </source>
</reference>
<feature type="compositionally biased region" description="Basic and acidic residues" evidence="1">
    <location>
        <begin position="46"/>
        <end position="55"/>
    </location>
</feature>
<reference evidence="3 4" key="3">
    <citation type="journal article" date="2017" name="G3 (Bethesda)">
        <title>Comparative analysis highlights variable genome content of wheat rusts and divergence of the mating loci.</title>
        <authorList>
            <person name="Cuomo C.A."/>
            <person name="Bakkeren G."/>
            <person name="Khalil H.B."/>
            <person name="Panwar V."/>
            <person name="Joly D."/>
            <person name="Linning R."/>
            <person name="Sakthikumar S."/>
            <person name="Song X."/>
            <person name="Adiconis X."/>
            <person name="Fan L."/>
            <person name="Goldberg J.M."/>
            <person name="Levin J.Z."/>
            <person name="Young S."/>
            <person name="Zeng Q."/>
            <person name="Anikster Y."/>
            <person name="Bruce M."/>
            <person name="Wang M."/>
            <person name="Yin C."/>
            <person name="McCallum B."/>
            <person name="Szabo L.J."/>
            <person name="Hulbert S."/>
            <person name="Chen X."/>
            <person name="Fellers J.P."/>
        </authorList>
    </citation>
    <scope>NUCLEOTIDE SEQUENCE</scope>
    <source>
        <strain evidence="4">Isolate 1-1 / race 1 (BBBD)</strain>
        <strain evidence="3">isolate 1-1 / race 1 (BBBD)</strain>
    </source>
</reference>
<evidence type="ECO:0000313" key="2">
    <source>
        <dbReference type="EMBL" id="OAV88286.1"/>
    </source>
</evidence>
<feature type="compositionally biased region" description="Low complexity" evidence="1">
    <location>
        <begin position="36"/>
        <end position="45"/>
    </location>
</feature>
<evidence type="ECO:0000313" key="4">
    <source>
        <dbReference type="Proteomes" id="UP000005240"/>
    </source>
</evidence>
<dbReference type="EnsemblFungi" id="PTTG_29081-t43_1">
    <property type="protein sequence ID" value="PTTG_29081-t43_1-p1"/>
    <property type="gene ID" value="PTTG_29081"/>
</dbReference>
<sequence length="230" mass="24589">MQGLPSYPAAAASADSRVADGAAQPVLLLHVREASASEANGSSSELGKRSAEEERTPELVFSALPATSFGSKRLHKNPNLNISIPPLAAVKPSLGLSPSGINQDPMTPVFQIVHTPTTAPGAPGPGDPAEIRRLEESWAANMVDYDQISPAFPNFRPPTFNEFPTKHNHQAAFKNSNSYPLDQTDSKNNDDSLALREMFALTASAKTPTFPPPSLALDFGKGETRKMDEK</sequence>
<dbReference type="AlphaFoldDB" id="A0A180G6K0"/>
<gene>
    <name evidence="2" type="ORF">PTTG_29081</name>
</gene>
<evidence type="ECO:0000256" key="1">
    <source>
        <dbReference type="SAM" id="MobiDB-lite"/>
    </source>
</evidence>
<reference evidence="3" key="4">
    <citation type="submission" date="2025-05" db="UniProtKB">
        <authorList>
            <consortium name="EnsemblFungi"/>
        </authorList>
    </citation>
    <scope>IDENTIFICATION</scope>
    <source>
        <strain evidence="3">isolate 1-1 / race 1 (BBBD)</strain>
    </source>
</reference>
<protein>
    <submittedName>
        <fullName evidence="2 3">Uncharacterized protein</fullName>
    </submittedName>
</protein>
<dbReference type="VEuPathDB" id="FungiDB:PTTG_29081"/>
<reference evidence="2" key="2">
    <citation type="submission" date="2016-05" db="EMBL/GenBank/DDBJ databases">
        <title>Comparative analysis highlights variable genome content of wheat rusts and divergence of the mating loci.</title>
        <authorList>
            <person name="Cuomo C.A."/>
            <person name="Bakkeren G."/>
            <person name="Szabo L."/>
            <person name="Khalil H."/>
            <person name="Joly D."/>
            <person name="Goldberg J."/>
            <person name="Young S."/>
            <person name="Zeng Q."/>
            <person name="Fellers J."/>
        </authorList>
    </citation>
    <scope>NUCLEOTIDE SEQUENCE [LARGE SCALE GENOMIC DNA]</scope>
    <source>
        <strain evidence="2">1-1 BBBD Race 1</strain>
    </source>
</reference>
<evidence type="ECO:0000313" key="3">
    <source>
        <dbReference type="EnsemblFungi" id="PTTG_29081-t43_1-p1"/>
    </source>
</evidence>
<feature type="region of interest" description="Disordered" evidence="1">
    <location>
        <begin position="204"/>
        <end position="230"/>
    </location>
</feature>
<dbReference type="OrthoDB" id="2498459at2759"/>
<feature type="region of interest" description="Disordered" evidence="1">
    <location>
        <begin position="34"/>
        <end position="55"/>
    </location>
</feature>
<accession>A0A180G6K0</accession>
<name>A0A180G6K0_PUCT1</name>
<dbReference type="EMBL" id="ADAS02000190">
    <property type="protein sequence ID" value="OAV88286.1"/>
    <property type="molecule type" value="Genomic_DNA"/>
</dbReference>
<keyword evidence="4" id="KW-1185">Reference proteome</keyword>
<dbReference type="Proteomes" id="UP000005240">
    <property type="component" value="Unassembled WGS sequence"/>
</dbReference>
<organism evidence="2">
    <name type="scientific">Puccinia triticina (isolate 1-1 / race 1 (BBBD))</name>
    <name type="common">Brown leaf rust fungus</name>
    <dbReference type="NCBI Taxonomy" id="630390"/>
    <lineage>
        <taxon>Eukaryota</taxon>
        <taxon>Fungi</taxon>
        <taxon>Dikarya</taxon>
        <taxon>Basidiomycota</taxon>
        <taxon>Pucciniomycotina</taxon>
        <taxon>Pucciniomycetes</taxon>
        <taxon>Pucciniales</taxon>
        <taxon>Pucciniaceae</taxon>
        <taxon>Puccinia</taxon>
    </lineage>
</organism>
<feature type="compositionally biased region" description="Basic and acidic residues" evidence="1">
    <location>
        <begin position="220"/>
        <end position="230"/>
    </location>
</feature>
<proteinExistence type="predicted"/>